<dbReference type="PROSITE" id="PS50042">
    <property type="entry name" value="CNMP_BINDING_3"/>
    <property type="match status" value="2"/>
</dbReference>
<feature type="domain" description="Cyclic nucleotide-binding" evidence="3">
    <location>
        <begin position="66"/>
        <end position="167"/>
    </location>
</feature>
<dbReference type="PANTHER" id="PTHR11635:SF152">
    <property type="entry name" value="CAMP-DEPENDENT PROTEIN KINASE TYPE I REGULATORY SUBUNIT-RELATED"/>
    <property type="match status" value="1"/>
</dbReference>
<keyword evidence="1" id="KW-0175">Coiled coil</keyword>
<dbReference type="OrthoDB" id="166212at2759"/>
<feature type="region of interest" description="Disordered" evidence="2">
    <location>
        <begin position="1283"/>
        <end position="1306"/>
    </location>
</feature>
<gene>
    <name evidence="4" type="ORF">TTHERM_00842660</name>
</gene>
<dbReference type="SUPFAM" id="SSF51206">
    <property type="entry name" value="cAMP-binding domain-like"/>
    <property type="match status" value="2"/>
</dbReference>
<dbReference type="InterPro" id="IPR014710">
    <property type="entry name" value="RmlC-like_jellyroll"/>
</dbReference>
<evidence type="ECO:0000259" key="3">
    <source>
        <dbReference type="PROSITE" id="PS50042"/>
    </source>
</evidence>
<dbReference type="InterPro" id="IPR000595">
    <property type="entry name" value="cNMP-bd_dom"/>
</dbReference>
<dbReference type="GO" id="GO:0004862">
    <property type="term" value="F:cAMP-dependent protein kinase inhibitor activity"/>
    <property type="evidence" value="ECO:0007669"/>
    <property type="project" value="TreeGrafter"/>
</dbReference>
<dbReference type="GO" id="GO:0005952">
    <property type="term" value="C:cAMP-dependent protein kinase complex"/>
    <property type="evidence" value="ECO:0007669"/>
    <property type="project" value="InterPro"/>
</dbReference>
<protein>
    <submittedName>
        <fullName evidence="4">Cyclic nucleotide-binding domain protein</fullName>
    </submittedName>
</protein>
<keyword evidence="5" id="KW-1185">Reference proteome</keyword>
<dbReference type="STRING" id="312017.I7LXZ4"/>
<dbReference type="InterPro" id="IPR018490">
    <property type="entry name" value="cNMP-bd_dom_sf"/>
</dbReference>
<dbReference type="CDD" id="cd00038">
    <property type="entry name" value="CAP_ED"/>
    <property type="match status" value="2"/>
</dbReference>
<reference evidence="4" key="2">
    <citation type="submission" date="2014-02" db="EMBL/GenBank/DDBJ databases">
        <title>Annotation update of Tetrahymena thermophila SB210.</title>
        <authorList>
            <person name="Bidwell S."/>
            <person name="Michalis H.M."/>
            <person name="Zafar N."/>
            <person name="Joardar V."/>
            <person name="Miao W."/>
            <person name="Russ C."/>
            <person name="Eisen J."/>
            <person name="Wu M."/>
            <person name="Wu D."/>
            <person name="Nierman W."/>
            <person name="Orias E."/>
            <person name="Delcher A."/>
            <person name="Salzberg S."/>
            <person name="Coyne R."/>
        </authorList>
    </citation>
    <scope>NUCLEOTIDE SEQUENCE</scope>
    <source>
        <strain evidence="4">SB210</strain>
    </source>
</reference>
<feature type="domain" description="Cyclic nucleotide-binding" evidence="3">
    <location>
        <begin position="187"/>
        <end position="334"/>
    </location>
</feature>
<evidence type="ECO:0000313" key="4">
    <source>
        <dbReference type="EMBL" id="EAS07040.1"/>
    </source>
</evidence>
<dbReference type="Proteomes" id="UP000009168">
    <property type="component" value="Unassembled WGS sequence"/>
</dbReference>
<organism evidence="4 5">
    <name type="scientific">Tetrahymena thermophila (strain SB210)</name>
    <dbReference type="NCBI Taxonomy" id="312017"/>
    <lineage>
        <taxon>Eukaryota</taxon>
        <taxon>Sar</taxon>
        <taxon>Alveolata</taxon>
        <taxon>Ciliophora</taxon>
        <taxon>Intramacronucleata</taxon>
        <taxon>Oligohymenophorea</taxon>
        <taxon>Hymenostomatida</taxon>
        <taxon>Tetrahymenina</taxon>
        <taxon>Tetrahymenidae</taxon>
        <taxon>Tetrahymena</taxon>
    </lineage>
</organism>
<reference evidence="4" key="1">
    <citation type="submission" date="2008-09" db="EMBL/GenBank/DDBJ databases">
        <authorList>
            <person name="Eisen J.A."/>
            <person name="Wu M."/>
            <person name="Wu D."/>
            <person name="Nierman W.C."/>
            <person name="Orias E."/>
            <person name="Delcher A.L."/>
            <person name="Salzberg S.L."/>
        </authorList>
    </citation>
    <scope>NUCLEOTIDE SEQUENCE</scope>
    <source>
        <strain evidence="4">SB210</strain>
    </source>
</reference>
<feature type="compositionally biased region" description="Polar residues" evidence="2">
    <location>
        <begin position="970"/>
        <end position="980"/>
    </location>
</feature>
<dbReference type="EMBL" id="GG662249">
    <property type="protein sequence ID" value="EAS07040.1"/>
    <property type="molecule type" value="Genomic_DNA"/>
</dbReference>
<dbReference type="KEGG" id="tet:TTHERM_00842660"/>
<dbReference type="RefSeq" id="XP_001027282.1">
    <property type="nucleotide sequence ID" value="XM_001027282.1"/>
</dbReference>
<name>I7LXZ4_TETTS</name>
<dbReference type="PANTHER" id="PTHR11635">
    <property type="entry name" value="CAMP-DEPENDENT PROTEIN KINASE REGULATORY CHAIN"/>
    <property type="match status" value="1"/>
</dbReference>
<accession>I7LXZ4</accession>
<proteinExistence type="predicted"/>
<dbReference type="eggNOG" id="KOG1113">
    <property type="taxonomic scope" value="Eukaryota"/>
</dbReference>
<dbReference type="InParanoid" id="I7LXZ4"/>
<dbReference type="GeneID" id="7842140"/>
<evidence type="ECO:0000256" key="2">
    <source>
        <dbReference type="SAM" id="MobiDB-lite"/>
    </source>
</evidence>
<feature type="region of interest" description="Disordered" evidence="2">
    <location>
        <begin position="970"/>
        <end position="1002"/>
    </location>
</feature>
<dbReference type="Gene3D" id="2.60.120.10">
    <property type="entry name" value="Jelly Rolls"/>
    <property type="match status" value="2"/>
</dbReference>
<dbReference type="InterPro" id="IPR050503">
    <property type="entry name" value="cAMP-dep_PK_reg_su-like"/>
</dbReference>
<dbReference type="GO" id="GO:0005829">
    <property type="term" value="C:cytosol"/>
    <property type="evidence" value="ECO:0007669"/>
    <property type="project" value="TreeGrafter"/>
</dbReference>
<evidence type="ECO:0000313" key="5">
    <source>
        <dbReference type="Proteomes" id="UP000009168"/>
    </source>
</evidence>
<feature type="compositionally biased region" description="Low complexity" evidence="2">
    <location>
        <begin position="875"/>
        <end position="889"/>
    </location>
</feature>
<dbReference type="GO" id="GO:0030552">
    <property type="term" value="F:cAMP binding"/>
    <property type="evidence" value="ECO:0007669"/>
    <property type="project" value="TreeGrafter"/>
</dbReference>
<feature type="region of interest" description="Disordered" evidence="2">
    <location>
        <begin position="866"/>
        <end position="890"/>
    </location>
</feature>
<dbReference type="HOGENOM" id="CLU_253391_0_0_1"/>
<sequence>MKKADSQDKDIDIEFIKDLLEKDPQRRNVRDILQLSNEIKDISFFKKYQEEGYKDVHIQCAKYMKYCFIKKGEAVFHIDTVGDKFYLTLKGKVGIYIRLPKPVKTGDEEQEENKNNPLQLTCVKELDSGFSFGELALLNNKPRLATIICHQDSHFMTLDKLSFILILKQKEEERLFKEMGFFAKLPFFEGWNHNLIKHIYLNSFRIKYSKNEKIFNEGDEPANIYIVTEGEFVLQKAFDKNEEEDEFGFKQTVVINHLKKEGAAKKKQIPLAVLVQNEMFGEEDIMNKQKNRTYSALCQSAKGECIVVKKRDFELRILSEEGARQYLETRLVQKNKYMQDKIQKIKGSIADYQNYLYDDRAEQKHKQQIHIAINKIESPTKKNQHSSIFDFSASMNDNENQSPSIIRKKENLTPTKMQSSLMQSTSNLNALNSTSIEEKNSLIKLGSTIYKTKTIIELDKIEQQQYKEMTLKKSSSIVESQTPWRDQIASQKNINETFKNLFSFSGQEDEQSQQKNLLQVPSSQFKRKSKMSQTVLISNSSNNLDGGLSPIQKRIIEDECTSPIIIRRQLSQIHTPISQYSTPNTMLNSQQRNYKGIQIPHIDTFSSQIKRLNTFQPQTQQQQQNAQMDLIQDQREQIQQQEEQQPFLIKNFERSNSMLSSSPLLKQKYEQIIKQKEQLKKHQEEQQQNIIQQSSILQNSLNYSQNILSCNKSSLDKNTSQQDKQHQLLTQQIKSQLQQQTSQEYTDSLNSTKHGGLIKLRKSQDNIQVHFEEDVEEEGQESISQNTNCSLQLSRTKSQPKSPCLSQKASHIYNNSKKVEQEVEMNQLDKYAPKINLFIEEQENNEAQLVRKVDSFCEIMDDTTSLKQTSDENNKSLSNLNSRKSSNSQLKKDFRSFEQPLIKQSSTQSQTLQQKDISQDIISFEEQNSPTRSKKLNLKIKQITHKTQEQLQDKIQNLENQFSKITNQEPDMQQEQTTTANKESQNQEQQNEPQQATSNYKQTEYSTSEFCQILKQSQPVVNQKIIFNSQFSPMKGRRNEHQPYKFEQYKDQQYYFKKRQNKNDNFTTGFHSSLIDLDSKIQIDGASPIKQRILKEGIQALSQSPSQISRNNKQITNYQKAIFQRQRVYNKSCENLKTDQVMAAVGIFANQTVRTHVDSQSPSLSPQNDMRDFRSTRISQSQPFLLNLKSGEQDSSVKQQQQQQFNFQIQQKNMQNPQQINSKLHLFKQKIENTVQNTAFNNLIPQQKHLIFFENNIPITDLQKQKRYSAIRVYNKSEQKINSCQDLNNQDQVQNSGSNEKQLPPSLNNNLQVIQKIENHQQYIKQIWFPTSSNSGSLTSTQKQQNFRQKMKQKVSSNQNISKSSINNPYSNLQLIQQHQQLHKYFNKHSELLKKVPHIQKENPSTSNKVSSSIQF</sequence>
<evidence type="ECO:0000256" key="1">
    <source>
        <dbReference type="SAM" id="Coils"/>
    </source>
</evidence>
<feature type="coiled-coil region" evidence="1">
    <location>
        <begin position="621"/>
        <end position="693"/>
    </location>
</feature>
<feature type="compositionally biased region" description="Low complexity" evidence="2">
    <location>
        <begin position="981"/>
        <end position="995"/>
    </location>
</feature>
<dbReference type="Pfam" id="PF00027">
    <property type="entry name" value="cNMP_binding"/>
    <property type="match status" value="1"/>
</dbReference>
<dbReference type="GO" id="GO:0034236">
    <property type="term" value="F:protein kinase A catalytic subunit binding"/>
    <property type="evidence" value="ECO:0007669"/>
    <property type="project" value="TreeGrafter"/>
</dbReference>